<dbReference type="EMBL" id="MDSL01000111">
    <property type="protein sequence ID" value="PPT92599.1"/>
    <property type="molecule type" value="Genomic_DNA"/>
</dbReference>
<comment type="caution">
    <text evidence="1">The sequence shown here is derived from an EMBL/GenBank/DDBJ whole genome shotgun (WGS) entry which is preliminary data.</text>
</comment>
<organism evidence="1 2">
    <name type="scientific">Xanthomonas arboricola pv. guizotiae</name>
    <dbReference type="NCBI Taxonomy" id="487867"/>
    <lineage>
        <taxon>Bacteria</taxon>
        <taxon>Pseudomonadati</taxon>
        <taxon>Pseudomonadota</taxon>
        <taxon>Gammaproteobacteria</taxon>
        <taxon>Lysobacterales</taxon>
        <taxon>Lysobacteraceae</taxon>
        <taxon>Xanthomonas</taxon>
    </lineage>
</organism>
<dbReference type="AlphaFoldDB" id="A0A2S6ZK90"/>
<reference evidence="1 2" key="1">
    <citation type="submission" date="2016-08" db="EMBL/GenBank/DDBJ databases">
        <title>Evolution of the type three secretion system and type three effector repertoires in Xanthomonas.</title>
        <authorList>
            <person name="Merda D."/>
            <person name="Briand M."/>
            <person name="Bosis E."/>
            <person name="Rousseau C."/>
            <person name="Portier P."/>
            <person name="Jacques M.-A."/>
            <person name="Fischer-Le Saux M."/>
        </authorList>
    </citation>
    <scope>NUCLEOTIDE SEQUENCE [LARGE SCALE GENOMIC DNA]</scope>
    <source>
        <strain evidence="1 2">CFBP 7409</strain>
    </source>
</reference>
<proteinExistence type="predicted"/>
<gene>
    <name evidence="1" type="ORF">XarbCFBP7409_21050</name>
</gene>
<name>A0A2S6ZK90_9XANT</name>
<dbReference type="Proteomes" id="UP000238049">
    <property type="component" value="Unassembled WGS sequence"/>
</dbReference>
<protein>
    <submittedName>
        <fullName evidence="1">Uncharacterized protein</fullName>
    </submittedName>
</protein>
<evidence type="ECO:0000313" key="2">
    <source>
        <dbReference type="Proteomes" id="UP000238049"/>
    </source>
</evidence>
<accession>A0A2S6ZK90</accession>
<sequence>MALPCCAIQSLEDGSEQPVVIVQAELAAHGTILGVRPLSGGNGICMVTEVRLLPAGFVP</sequence>
<evidence type="ECO:0000313" key="1">
    <source>
        <dbReference type="EMBL" id="PPT92599.1"/>
    </source>
</evidence>